<evidence type="ECO:0000313" key="1">
    <source>
        <dbReference type="EMBL" id="AMQ23541.1"/>
    </source>
</evidence>
<name>A0A142D872_9VIRU</name>
<protein>
    <submittedName>
        <fullName evidence="1">Uncharacterized protein</fullName>
    </submittedName>
</protein>
<accession>A0A142D872</accession>
<sequence>VVDCTVKAPFYVYDASYNALFPLKQEDGISMVSSKRQFRSVCDYKTDRVGIFDGRISISGQNSFDHVENYGVVFDCTSQVQTAPYGIHFGEVTTMGGTPFQSISYYDGIDTACIGSIFLAEDGRYYANVEWSQYSYSEVSRYETRSSCYYRRAQKYANVNEAIPVSGWNDPSWFEKILQYPTSRRRFVSSRLKGGRHYNRFCYMLTIRTLPRLRSG</sequence>
<reference evidence="1" key="2">
    <citation type="journal article" date="2016" name="PLoS Biol.">
        <title>Hyperexpansion of RNA Bacteriophage Diversity.</title>
        <authorList>
            <person name="Krishnamurthy S.R."/>
            <person name="Janowski A.B."/>
            <person name="Zhao G."/>
            <person name="Barouch D."/>
            <person name="Wang D."/>
        </authorList>
    </citation>
    <scope>NUCLEOTIDE SEQUENCE</scope>
    <source>
        <strain evidence="1">AVE010</strain>
    </source>
</reference>
<dbReference type="EMBL" id="KT462704">
    <property type="protein sequence ID" value="AMQ23541.1"/>
    <property type="molecule type" value="Genomic_RNA"/>
</dbReference>
<feature type="non-terminal residue" evidence="1">
    <location>
        <position position="1"/>
    </location>
</feature>
<reference evidence="1" key="1">
    <citation type="submission" date="2015-08" db="EMBL/GenBank/DDBJ databases">
        <authorList>
            <person name="Babu N.S."/>
            <person name="Beckwith C.J."/>
            <person name="Beseler K.G."/>
            <person name="Brison A."/>
            <person name="Carone J.V."/>
            <person name="Caskin T.P."/>
            <person name="Diamond M."/>
            <person name="Durham M.E."/>
            <person name="Foxe J.M."/>
            <person name="Go M."/>
            <person name="Henderson B.A."/>
            <person name="Jones I.B."/>
            <person name="McGettigan J.A."/>
            <person name="Micheletti S.J."/>
            <person name="Nasrallah M.E."/>
            <person name="Ortiz D."/>
            <person name="Piller C.R."/>
            <person name="Privatt S.R."/>
            <person name="Schneider S.L."/>
            <person name="Sharp S."/>
            <person name="Smith T.C."/>
            <person name="Stanton J.D."/>
            <person name="Ullery H.E."/>
            <person name="Wilson R.J."/>
            <person name="Serrano M.G."/>
            <person name="Buck G."/>
            <person name="Lee V."/>
            <person name="Wang Y."/>
            <person name="Carvalho R."/>
            <person name="Voegtly L."/>
            <person name="Shi R."/>
            <person name="Duckworth R."/>
            <person name="Johnson A."/>
            <person name="Loviza R."/>
            <person name="Walstead R."/>
            <person name="Shah Z."/>
            <person name="Kiflezghi M."/>
            <person name="Wade K."/>
            <person name="Ball S.L."/>
            <person name="Bradley K.W."/>
            <person name="Asai D.J."/>
            <person name="Bowman C.A."/>
            <person name="Russell D.A."/>
            <person name="Pope W.H."/>
            <person name="Jacobs-Sera D."/>
            <person name="Hendrix R.W."/>
            <person name="Hatfull G.F."/>
        </authorList>
    </citation>
    <scope>NUCLEOTIDE SEQUENCE</scope>
    <source>
        <strain evidence="1">AVE010</strain>
    </source>
</reference>
<organism evidence="1">
    <name type="scientific">Leviviridae sp</name>
    <dbReference type="NCBI Taxonomy" id="2027243"/>
    <lineage>
        <taxon>Viruses</taxon>
        <taxon>Riboviria</taxon>
        <taxon>Orthornavirae</taxon>
        <taxon>Lenarviricota</taxon>
        <taxon>Leviviricetes</taxon>
        <taxon>Norzivirales</taxon>
        <taxon>Fiersviridae</taxon>
    </lineage>
</organism>
<proteinExistence type="predicted"/>